<sequence length="207" mass="22699">MSNTIETITANNRINKRNSYKELMAKNSAIKLVTTRAKLRANDIVDWQEFGKEFDFLSSPLRVHSRNGVQLKVSSSGNFLRLDEGSGIKGKFPSGDKLLFLEFSDSAITIDFATPIFGVGTQIQRAFFGAFTGVIEAFDRSGKSLGKFSVCGNSDNPGNDSAPFIGVLSKTANISRITLYVPENNGYGFTINELHLVTRNLPHIAVL</sequence>
<reference evidence="1 2" key="1">
    <citation type="submission" date="2024-09" db="EMBL/GenBank/DDBJ databases">
        <title>Floridaenema gen nov. (Aerosakkonemataceae, Aerosakkonematales ord. nov., Cyanobacteria) from benthic tropical and subtropical fresh waters, with the description of four new species.</title>
        <authorList>
            <person name="Moretto J.A."/>
            <person name="Berthold D.E."/>
            <person name="Lefler F.W."/>
            <person name="Huang I.-S."/>
            <person name="Laughinghouse H. IV."/>
        </authorList>
    </citation>
    <scope>NUCLEOTIDE SEQUENCE [LARGE SCALE GENOMIC DNA]</scope>
    <source>
        <strain evidence="1 2">BLCC-F46</strain>
    </source>
</reference>
<dbReference type="RefSeq" id="WP_413272010.1">
    <property type="nucleotide sequence ID" value="NZ_JBHFNQ010000145.1"/>
</dbReference>
<keyword evidence="2" id="KW-1185">Reference proteome</keyword>
<name>A0ABV4X896_9CYAN</name>
<organism evidence="1 2">
    <name type="scientific">Floridaenema aerugineum BLCC-F46</name>
    <dbReference type="NCBI Taxonomy" id="3153654"/>
    <lineage>
        <taxon>Bacteria</taxon>
        <taxon>Bacillati</taxon>
        <taxon>Cyanobacteriota</taxon>
        <taxon>Cyanophyceae</taxon>
        <taxon>Oscillatoriophycideae</taxon>
        <taxon>Aerosakkonematales</taxon>
        <taxon>Aerosakkonemataceae</taxon>
        <taxon>Floridanema</taxon>
        <taxon>Floridanema aerugineum</taxon>
    </lineage>
</organism>
<evidence type="ECO:0000313" key="2">
    <source>
        <dbReference type="Proteomes" id="UP001576774"/>
    </source>
</evidence>
<accession>A0ABV4X896</accession>
<protein>
    <submittedName>
        <fullName evidence="1">Uncharacterized protein</fullName>
    </submittedName>
</protein>
<evidence type="ECO:0000313" key="1">
    <source>
        <dbReference type="EMBL" id="MFB2878954.1"/>
    </source>
</evidence>
<comment type="caution">
    <text evidence="1">The sequence shown here is derived from an EMBL/GenBank/DDBJ whole genome shotgun (WGS) entry which is preliminary data.</text>
</comment>
<dbReference type="Proteomes" id="UP001576774">
    <property type="component" value="Unassembled WGS sequence"/>
</dbReference>
<dbReference type="EMBL" id="JBHFNQ010000145">
    <property type="protein sequence ID" value="MFB2878954.1"/>
    <property type="molecule type" value="Genomic_DNA"/>
</dbReference>
<proteinExistence type="predicted"/>
<gene>
    <name evidence="1" type="ORF">ACE1CC_19050</name>
</gene>